<proteinExistence type="predicted"/>
<gene>
    <name evidence="1" type="ORF">ANCDUO_25511</name>
</gene>
<evidence type="ECO:0000313" key="2">
    <source>
        <dbReference type="Proteomes" id="UP000054047"/>
    </source>
</evidence>
<dbReference type="OrthoDB" id="5570127at2759"/>
<organism evidence="1 2">
    <name type="scientific">Ancylostoma duodenale</name>
    <dbReference type="NCBI Taxonomy" id="51022"/>
    <lineage>
        <taxon>Eukaryota</taxon>
        <taxon>Metazoa</taxon>
        <taxon>Ecdysozoa</taxon>
        <taxon>Nematoda</taxon>
        <taxon>Chromadorea</taxon>
        <taxon>Rhabditida</taxon>
        <taxon>Rhabditina</taxon>
        <taxon>Rhabditomorpha</taxon>
        <taxon>Strongyloidea</taxon>
        <taxon>Ancylostomatidae</taxon>
        <taxon>Ancylostomatinae</taxon>
        <taxon>Ancylostoma</taxon>
    </lineage>
</organism>
<name>A0A0C2BL21_9BILA</name>
<protein>
    <submittedName>
        <fullName evidence="1">Uncharacterized protein</fullName>
    </submittedName>
</protein>
<accession>A0A0C2BL21</accession>
<reference evidence="1 2" key="1">
    <citation type="submission" date="2013-12" db="EMBL/GenBank/DDBJ databases">
        <title>Draft genome of the parsitic nematode Ancylostoma duodenale.</title>
        <authorList>
            <person name="Mitreva M."/>
        </authorList>
    </citation>
    <scope>NUCLEOTIDE SEQUENCE [LARGE SCALE GENOMIC DNA]</scope>
    <source>
        <strain evidence="1 2">Zhejiang</strain>
    </source>
</reference>
<evidence type="ECO:0000313" key="1">
    <source>
        <dbReference type="EMBL" id="KIH44463.1"/>
    </source>
</evidence>
<feature type="non-terminal residue" evidence="1">
    <location>
        <position position="152"/>
    </location>
</feature>
<dbReference type="AlphaFoldDB" id="A0A0C2BL21"/>
<sequence>HEASAMSRGSPAINCYFEAARIENETRARKYIARILWTAKHVIACGIFSAVGLDQASSAYDRIARKTIIGIHPCRGKDSFCVSATMSKGRHVPTLPDDHRNAALCKVLEKACVARLTDVRMWNRLLCGFSTMREFWVERHLRYASQLKDEIL</sequence>
<dbReference type="Proteomes" id="UP000054047">
    <property type="component" value="Unassembled WGS sequence"/>
</dbReference>
<feature type="non-terminal residue" evidence="1">
    <location>
        <position position="1"/>
    </location>
</feature>
<keyword evidence="2" id="KW-1185">Reference proteome</keyword>
<dbReference type="EMBL" id="KN777586">
    <property type="protein sequence ID" value="KIH44463.1"/>
    <property type="molecule type" value="Genomic_DNA"/>
</dbReference>